<feature type="compositionally biased region" description="Basic and acidic residues" evidence="1">
    <location>
        <begin position="58"/>
        <end position="78"/>
    </location>
</feature>
<keyword evidence="3" id="KW-1185">Reference proteome</keyword>
<feature type="region of interest" description="Disordered" evidence="1">
    <location>
        <begin position="56"/>
        <end position="86"/>
    </location>
</feature>
<feature type="region of interest" description="Disordered" evidence="1">
    <location>
        <begin position="289"/>
        <end position="405"/>
    </location>
</feature>
<proteinExistence type="predicted"/>
<protein>
    <submittedName>
        <fullName evidence="2">Uncharacterized protein</fullName>
    </submittedName>
</protein>
<feature type="region of interest" description="Disordered" evidence="1">
    <location>
        <begin position="107"/>
        <end position="137"/>
    </location>
</feature>
<evidence type="ECO:0000256" key="1">
    <source>
        <dbReference type="SAM" id="MobiDB-lite"/>
    </source>
</evidence>
<evidence type="ECO:0000313" key="2">
    <source>
        <dbReference type="EMBL" id="KAF2857875.1"/>
    </source>
</evidence>
<gene>
    <name evidence="2" type="ORF">K470DRAFT_260363</name>
</gene>
<accession>A0A6A7BT36</accession>
<reference evidence="2" key="1">
    <citation type="journal article" date="2020" name="Stud. Mycol.">
        <title>101 Dothideomycetes genomes: a test case for predicting lifestyles and emergence of pathogens.</title>
        <authorList>
            <person name="Haridas S."/>
            <person name="Albert R."/>
            <person name="Binder M."/>
            <person name="Bloem J."/>
            <person name="Labutti K."/>
            <person name="Salamov A."/>
            <person name="Andreopoulos B."/>
            <person name="Baker S."/>
            <person name="Barry K."/>
            <person name="Bills G."/>
            <person name="Bluhm B."/>
            <person name="Cannon C."/>
            <person name="Castanera R."/>
            <person name="Culley D."/>
            <person name="Daum C."/>
            <person name="Ezra D."/>
            <person name="Gonzalez J."/>
            <person name="Henrissat B."/>
            <person name="Kuo A."/>
            <person name="Liang C."/>
            <person name="Lipzen A."/>
            <person name="Lutzoni F."/>
            <person name="Magnuson J."/>
            <person name="Mondo S."/>
            <person name="Nolan M."/>
            <person name="Ohm R."/>
            <person name="Pangilinan J."/>
            <person name="Park H.-J."/>
            <person name="Ramirez L."/>
            <person name="Alfaro M."/>
            <person name="Sun H."/>
            <person name="Tritt A."/>
            <person name="Yoshinaga Y."/>
            <person name="Zwiers L.-H."/>
            <person name="Turgeon B."/>
            <person name="Goodwin S."/>
            <person name="Spatafora J."/>
            <person name="Crous P."/>
            <person name="Grigoriev I."/>
        </authorList>
    </citation>
    <scope>NUCLEOTIDE SEQUENCE</scope>
    <source>
        <strain evidence="2">CBS 480.64</strain>
    </source>
</reference>
<dbReference type="AlphaFoldDB" id="A0A6A7BT36"/>
<sequence>MTVDEVRQKREKRMVHEMRCTDWTKKEEAVVRDSQADTDEALVEVKGEELAAVTPKKTRFEEVPSSQRTEETSLDAERMSFQTPKRTRFVEIPSSLSSESVIQLSTQKSKRFKSIETPPQKIALSQGDLDATPSKMQSSPLKYCHVLGELEGTPTKRQKLGYASPMQRYSPGQSLAETPIQRRSLVVEGFDVPATPPKSCRSDLNPPRRPLPKGSPTPREFRVVQDSQGTDDVFLDDEVQCTNEQHDDQQDDQEDEQYYEDEEAYEEEELQFTYDPIHSALARDAARFMGVSQRRDSTEGEASEDPTGLKPRLRPSQQSTVIPTQSSPPVPKPSQKNAASSSPYHTPRKPHLQDSVFKSSSPLPAPPWSSPPTAISDKSGKIRETLEDFSLPPPPPLSSSSYLSR</sequence>
<name>A0A6A7BT36_9PEZI</name>
<dbReference type="Proteomes" id="UP000799421">
    <property type="component" value="Unassembled WGS sequence"/>
</dbReference>
<dbReference type="EMBL" id="MU006024">
    <property type="protein sequence ID" value="KAF2857875.1"/>
    <property type="molecule type" value="Genomic_DNA"/>
</dbReference>
<organism evidence="2 3">
    <name type="scientific">Piedraia hortae CBS 480.64</name>
    <dbReference type="NCBI Taxonomy" id="1314780"/>
    <lineage>
        <taxon>Eukaryota</taxon>
        <taxon>Fungi</taxon>
        <taxon>Dikarya</taxon>
        <taxon>Ascomycota</taxon>
        <taxon>Pezizomycotina</taxon>
        <taxon>Dothideomycetes</taxon>
        <taxon>Dothideomycetidae</taxon>
        <taxon>Capnodiales</taxon>
        <taxon>Piedraiaceae</taxon>
        <taxon>Piedraia</taxon>
    </lineage>
</organism>
<feature type="compositionally biased region" description="Acidic residues" evidence="1">
    <location>
        <begin position="249"/>
        <end position="266"/>
    </location>
</feature>
<feature type="region of interest" description="Disordered" evidence="1">
    <location>
        <begin position="162"/>
        <end position="266"/>
    </location>
</feature>
<evidence type="ECO:0000313" key="3">
    <source>
        <dbReference type="Proteomes" id="UP000799421"/>
    </source>
</evidence>